<reference evidence="2 3" key="1">
    <citation type="submission" date="2018-08" db="EMBL/GenBank/DDBJ databases">
        <title>Draft genome of the lignicolous fungus Coniochaeta pulveracea.</title>
        <authorList>
            <person name="Borstlap C.J."/>
            <person name="De Witt R.N."/>
            <person name="Botha A."/>
            <person name="Volschenk H."/>
        </authorList>
    </citation>
    <scope>NUCLEOTIDE SEQUENCE [LARGE SCALE GENOMIC DNA]</scope>
    <source>
        <strain evidence="2 3">CAB683</strain>
    </source>
</reference>
<feature type="region of interest" description="Disordered" evidence="1">
    <location>
        <begin position="29"/>
        <end position="75"/>
    </location>
</feature>
<dbReference type="Proteomes" id="UP000275385">
    <property type="component" value="Unassembled WGS sequence"/>
</dbReference>
<sequence>MPETYNIPFFGNNASLAAEILGAHYQEQSRRSASLKSRFTRSNRSSLDAQRQKASKDKATPNPVKMTMPMIKMMN</sequence>
<evidence type="ECO:0000313" key="3">
    <source>
        <dbReference type="Proteomes" id="UP000275385"/>
    </source>
</evidence>
<protein>
    <submittedName>
        <fullName evidence="2">Uncharacterized protein</fullName>
    </submittedName>
</protein>
<gene>
    <name evidence="2" type="ORF">DL546_008390</name>
</gene>
<feature type="compositionally biased region" description="Polar residues" evidence="1">
    <location>
        <begin position="31"/>
        <end position="49"/>
    </location>
</feature>
<feature type="compositionally biased region" description="Basic and acidic residues" evidence="1">
    <location>
        <begin position="50"/>
        <end position="59"/>
    </location>
</feature>
<accession>A0A420YH77</accession>
<comment type="caution">
    <text evidence="2">The sequence shown here is derived from an EMBL/GenBank/DDBJ whole genome shotgun (WGS) entry which is preliminary data.</text>
</comment>
<evidence type="ECO:0000313" key="2">
    <source>
        <dbReference type="EMBL" id="RKU47220.1"/>
    </source>
</evidence>
<dbReference type="AlphaFoldDB" id="A0A420YH77"/>
<keyword evidence="3" id="KW-1185">Reference proteome</keyword>
<name>A0A420YH77_9PEZI</name>
<evidence type="ECO:0000256" key="1">
    <source>
        <dbReference type="SAM" id="MobiDB-lite"/>
    </source>
</evidence>
<organism evidence="2 3">
    <name type="scientific">Coniochaeta pulveracea</name>
    <dbReference type="NCBI Taxonomy" id="177199"/>
    <lineage>
        <taxon>Eukaryota</taxon>
        <taxon>Fungi</taxon>
        <taxon>Dikarya</taxon>
        <taxon>Ascomycota</taxon>
        <taxon>Pezizomycotina</taxon>
        <taxon>Sordariomycetes</taxon>
        <taxon>Sordariomycetidae</taxon>
        <taxon>Coniochaetales</taxon>
        <taxon>Coniochaetaceae</taxon>
        <taxon>Coniochaeta</taxon>
    </lineage>
</organism>
<proteinExistence type="predicted"/>
<dbReference type="EMBL" id="QVQW01000010">
    <property type="protein sequence ID" value="RKU47220.1"/>
    <property type="molecule type" value="Genomic_DNA"/>
</dbReference>